<feature type="transmembrane region" description="Helical" evidence="5">
    <location>
        <begin position="95"/>
        <end position="116"/>
    </location>
</feature>
<accession>A0A915HSN3</accession>
<evidence type="ECO:0000256" key="5">
    <source>
        <dbReference type="SAM" id="Phobius"/>
    </source>
</evidence>
<feature type="transmembrane region" description="Helical" evidence="5">
    <location>
        <begin position="27"/>
        <end position="49"/>
    </location>
</feature>
<dbReference type="OMA" id="NAYFICI"/>
<proteinExistence type="predicted"/>
<name>A0A915HSN3_ROMCU</name>
<dbReference type="GO" id="GO:0022857">
    <property type="term" value="F:transmembrane transporter activity"/>
    <property type="evidence" value="ECO:0007669"/>
    <property type="project" value="InterPro"/>
</dbReference>
<reference evidence="7" key="1">
    <citation type="submission" date="2022-11" db="UniProtKB">
        <authorList>
            <consortium name="WormBaseParasite"/>
        </authorList>
    </citation>
    <scope>IDENTIFICATION</scope>
</reference>
<dbReference type="AlphaFoldDB" id="A0A915HSN3"/>
<keyword evidence="4 5" id="KW-0472">Membrane</keyword>
<evidence type="ECO:0000256" key="3">
    <source>
        <dbReference type="ARBA" id="ARBA00022989"/>
    </source>
</evidence>
<dbReference type="Gene3D" id="1.20.1250.20">
    <property type="entry name" value="MFS general substrate transporter like domains"/>
    <property type="match status" value="1"/>
</dbReference>
<feature type="transmembrane region" description="Helical" evidence="5">
    <location>
        <begin position="301"/>
        <end position="325"/>
    </location>
</feature>
<protein>
    <submittedName>
        <fullName evidence="7">Major facilitator superfamily (MFS) profile domain-containing protein</fullName>
    </submittedName>
</protein>
<evidence type="ECO:0000256" key="1">
    <source>
        <dbReference type="ARBA" id="ARBA00004141"/>
    </source>
</evidence>
<dbReference type="WBParaSite" id="nRc.2.0.1.t04415-RA">
    <property type="protein sequence ID" value="nRc.2.0.1.t04415-RA"/>
    <property type="gene ID" value="nRc.2.0.1.g04415"/>
</dbReference>
<keyword evidence="2 5" id="KW-0812">Transmembrane</keyword>
<dbReference type="InterPro" id="IPR036259">
    <property type="entry name" value="MFS_trans_sf"/>
</dbReference>
<feature type="transmembrane region" description="Helical" evidence="5">
    <location>
        <begin position="122"/>
        <end position="142"/>
    </location>
</feature>
<keyword evidence="3 5" id="KW-1133">Transmembrane helix</keyword>
<evidence type="ECO:0000313" key="7">
    <source>
        <dbReference type="WBParaSite" id="nRc.2.0.1.t04415-RA"/>
    </source>
</evidence>
<dbReference type="PANTHER" id="PTHR24064">
    <property type="entry name" value="SOLUTE CARRIER FAMILY 22 MEMBER"/>
    <property type="match status" value="1"/>
</dbReference>
<evidence type="ECO:0000256" key="4">
    <source>
        <dbReference type="ARBA" id="ARBA00023136"/>
    </source>
</evidence>
<feature type="transmembrane region" description="Helical" evidence="5">
    <location>
        <begin position="219"/>
        <end position="240"/>
    </location>
</feature>
<organism evidence="6 7">
    <name type="scientific">Romanomermis culicivorax</name>
    <name type="common">Nematode worm</name>
    <dbReference type="NCBI Taxonomy" id="13658"/>
    <lineage>
        <taxon>Eukaryota</taxon>
        <taxon>Metazoa</taxon>
        <taxon>Ecdysozoa</taxon>
        <taxon>Nematoda</taxon>
        <taxon>Enoplea</taxon>
        <taxon>Dorylaimia</taxon>
        <taxon>Mermithida</taxon>
        <taxon>Mermithoidea</taxon>
        <taxon>Mermithidae</taxon>
        <taxon>Romanomermis</taxon>
    </lineage>
</organism>
<evidence type="ECO:0000313" key="6">
    <source>
        <dbReference type="Proteomes" id="UP000887565"/>
    </source>
</evidence>
<dbReference type="Proteomes" id="UP000887565">
    <property type="component" value="Unplaced"/>
</dbReference>
<feature type="transmembrane region" description="Helical" evidence="5">
    <location>
        <begin position="275"/>
        <end position="295"/>
    </location>
</feature>
<comment type="subcellular location">
    <subcellularLocation>
        <location evidence="1">Membrane</location>
        <topology evidence="1">Multi-pass membrane protein</topology>
    </subcellularLocation>
</comment>
<keyword evidence="6" id="KW-1185">Reference proteome</keyword>
<evidence type="ECO:0000256" key="2">
    <source>
        <dbReference type="ARBA" id="ARBA00022692"/>
    </source>
</evidence>
<feature type="transmembrane region" description="Helical" evidence="5">
    <location>
        <begin position="246"/>
        <end position="268"/>
    </location>
</feature>
<feature type="transmembrane region" description="Helical" evidence="5">
    <location>
        <begin position="368"/>
        <end position="384"/>
    </location>
</feature>
<dbReference type="SUPFAM" id="SSF103473">
    <property type="entry name" value="MFS general substrate transporter"/>
    <property type="match status" value="1"/>
</dbReference>
<dbReference type="GO" id="GO:0016020">
    <property type="term" value="C:membrane"/>
    <property type="evidence" value="ECO:0007669"/>
    <property type="project" value="UniProtKB-SubCell"/>
</dbReference>
<feature type="transmembrane region" description="Helical" evidence="5">
    <location>
        <begin position="337"/>
        <end position="362"/>
    </location>
</feature>
<dbReference type="InterPro" id="IPR005828">
    <property type="entry name" value="MFS_sugar_transport-like"/>
</dbReference>
<dbReference type="Pfam" id="PF00083">
    <property type="entry name" value="Sugar_tr"/>
    <property type="match status" value="1"/>
</dbReference>
<sequence length="429" mass="47814">CEKWTYDRTYFQETLTTKWNLVCDKAVILRTMLAVISFGTMFSSINTYIMDIGCLSIFAFDEIYWTIFKFVNCTVFLRDICYCWSLEFVHIDKRAFVTTCFSVSFSVASASLSLIAYFCSTWFQMALCTTCPSIILLVFAVLPESPRWLFRRGRYEEAARSLAKMAALGGQAGYLKADDILHCFKEAGVFGAEKRSEVSRSALKDFADFVKSANMRKKAMALTFIFAFGNQIYCAIPFVMEKLEADFYISFAVQSLVEVPAALTLNFVMGNYGRVLPLSLAYFTAATFCLLTWPLTSLGPVWPLISIGLAHFFAAVGVNVSFQFLNESYPTIGRGVGMGLAFVALSLANFSFQYTILLANVWQHLPKIVFSILVYSASLVALFLPDVGHQSLPATVAEAEAQGSFGTDSFAVNLKNLPSALRKRPKLNP</sequence>